<dbReference type="PROSITE" id="PS50943">
    <property type="entry name" value="HTH_CROC1"/>
    <property type="match status" value="1"/>
</dbReference>
<name>W2C7F5_9BACT</name>
<evidence type="ECO:0000259" key="2">
    <source>
        <dbReference type="PROSITE" id="PS50943"/>
    </source>
</evidence>
<protein>
    <recommendedName>
        <fullName evidence="2">HTH cro/C1-type domain-containing protein</fullName>
    </recommendedName>
</protein>
<dbReference type="CDD" id="cd00093">
    <property type="entry name" value="HTH_XRE"/>
    <property type="match status" value="1"/>
</dbReference>
<dbReference type="Gene3D" id="1.10.260.40">
    <property type="entry name" value="lambda repressor-like DNA-binding domains"/>
    <property type="match status" value="1"/>
</dbReference>
<dbReference type="SUPFAM" id="SSF47413">
    <property type="entry name" value="lambda repressor-like DNA-binding domains"/>
    <property type="match status" value="1"/>
</dbReference>
<organism evidence="3 4">
    <name type="scientific">Tannerella sp. oral taxon BU063 isolate Cell 2</name>
    <dbReference type="NCBI Taxonomy" id="1411148"/>
    <lineage>
        <taxon>Bacteria</taxon>
        <taxon>Pseudomonadati</taxon>
        <taxon>Bacteroidota</taxon>
        <taxon>Bacteroidia</taxon>
        <taxon>Bacteroidales</taxon>
        <taxon>Tannerellaceae</taxon>
        <taxon>Tannerella</taxon>
    </lineage>
</organism>
<dbReference type="AlphaFoldDB" id="W2C7F5"/>
<sequence>MSERERIMQVMAQKGFTASQFAEAIGIQRAAMSHITSGRNNPSLDVMKKILERFPDISPDWLLMEKGPMKRGSQPVATPPESTPPPPAPSLFVGLPPAATPTESSADFTPELPEQPKTIARGVERILLFYSDGTFESFVPERKEQGEV</sequence>
<dbReference type="InterPro" id="IPR010982">
    <property type="entry name" value="Lambda_DNA-bd_dom_sf"/>
</dbReference>
<evidence type="ECO:0000313" key="4">
    <source>
        <dbReference type="Proteomes" id="UP000018837"/>
    </source>
</evidence>
<proteinExistence type="predicted"/>
<accession>W2C7F5</accession>
<evidence type="ECO:0000313" key="3">
    <source>
        <dbReference type="EMBL" id="ETK02401.1"/>
    </source>
</evidence>
<feature type="domain" description="HTH cro/C1-type" evidence="2">
    <location>
        <begin position="13"/>
        <end position="62"/>
    </location>
</feature>
<evidence type="ECO:0000256" key="1">
    <source>
        <dbReference type="SAM" id="MobiDB-lite"/>
    </source>
</evidence>
<dbReference type="InterPro" id="IPR001387">
    <property type="entry name" value="Cro/C1-type_HTH"/>
</dbReference>
<feature type="compositionally biased region" description="Pro residues" evidence="1">
    <location>
        <begin position="77"/>
        <end position="89"/>
    </location>
</feature>
<dbReference type="EMBL" id="AYUF01000362">
    <property type="protein sequence ID" value="ETK02401.1"/>
    <property type="molecule type" value="Genomic_DNA"/>
</dbReference>
<gene>
    <name evidence="3" type="ORF">N425_04550</name>
</gene>
<dbReference type="PATRIC" id="fig|1411148.3.peg.629"/>
<dbReference type="Proteomes" id="UP000018837">
    <property type="component" value="Unassembled WGS sequence"/>
</dbReference>
<dbReference type="Pfam" id="PF01381">
    <property type="entry name" value="HTH_3"/>
    <property type="match status" value="1"/>
</dbReference>
<comment type="caution">
    <text evidence="3">The sequence shown here is derived from an EMBL/GenBank/DDBJ whole genome shotgun (WGS) entry which is preliminary data.</text>
</comment>
<feature type="region of interest" description="Disordered" evidence="1">
    <location>
        <begin position="63"/>
        <end position="114"/>
    </location>
</feature>
<dbReference type="SMART" id="SM00530">
    <property type="entry name" value="HTH_XRE"/>
    <property type="match status" value="1"/>
</dbReference>
<dbReference type="GO" id="GO:0003677">
    <property type="term" value="F:DNA binding"/>
    <property type="evidence" value="ECO:0007669"/>
    <property type="project" value="InterPro"/>
</dbReference>
<reference evidence="3 4" key="1">
    <citation type="submission" date="2013-11" db="EMBL/GenBank/DDBJ databases">
        <title>Single cell genomics of uncultured Tannerella BU063 (oral taxon 286).</title>
        <authorList>
            <person name="Beall C.J."/>
            <person name="Campbell A.G."/>
            <person name="Griffen A.L."/>
            <person name="Podar M."/>
            <person name="Leys E.J."/>
        </authorList>
    </citation>
    <scope>NUCLEOTIDE SEQUENCE [LARGE SCALE GENOMIC DNA]</scope>
    <source>
        <strain evidence="3">Cell 2</strain>
    </source>
</reference>